<feature type="domain" description="FACT complex subunit SPT16 middle" evidence="15">
    <location>
        <begin position="548"/>
        <end position="698"/>
    </location>
</feature>
<evidence type="ECO:0000256" key="6">
    <source>
        <dbReference type="ARBA" id="ARBA00023054"/>
    </source>
</evidence>
<evidence type="ECO:0000256" key="13">
    <source>
        <dbReference type="SAM" id="MobiDB-lite"/>
    </source>
</evidence>
<dbReference type="InterPro" id="IPR013953">
    <property type="entry name" value="FACT_SPT16_M"/>
</dbReference>
<feature type="compositionally biased region" description="Acidic residues" evidence="13">
    <location>
        <begin position="945"/>
        <end position="980"/>
    </location>
</feature>
<keyword evidence="18" id="KW-1185">Reference proteome</keyword>
<comment type="caution">
    <text evidence="17">The sequence shown here is derived from an EMBL/GenBank/DDBJ whole genome shotgun (WGS) entry which is preliminary data.</text>
</comment>
<evidence type="ECO:0000256" key="10">
    <source>
        <dbReference type="ARBA" id="ARBA00025370"/>
    </source>
</evidence>
<dbReference type="Gene3D" id="2.30.29.210">
    <property type="entry name" value="FACT complex subunit Spt16p/Cdc68p"/>
    <property type="match status" value="1"/>
</dbReference>
<dbReference type="Gene3D" id="3.90.230.10">
    <property type="entry name" value="Creatinase/methionine aminopeptidase superfamily"/>
    <property type="match status" value="1"/>
</dbReference>
<evidence type="ECO:0000259" key="14">
    <source>
        <dbReference type="SMART" id="SM01285"/>
    </source>
</evidence>
<dbReference type="FunFam" id="2.30.29.210:FF:000001">
    <property type="entry name" value="FACT complex subunit spt16"/>
    <property type="match status" value="1"/>
</dbReference>
<name>A0AA39XR95_9PEZI</name>
<reference evidence="17" key="1">
    <citation type="submission" date="2023-06" db="EMBL/GenBank/DDBJ databases">
        <title>Genome-scale phylogeny and comparative genomics of the fungal order Sordariales.</title>
        <authorList>
            <consortium name="Lawrence Berkeley National Laboratory"/>
            <person name="Hensen N."/>
            <person name="Bonometti L."/>
            <person name="Westerberg I."/>
            <person name="Brannstrom I.O."/>
            <person name="Guillou S."/>
            <person name="Cros-Aarteil S."/>
            <person name="Calhoun S."/>
            <person name="Haridas S."/>
            <person name="Kuo A."/>
            <person name="Mondo S."/>
            <person name="Pangilinan J."/>
            <person name="Riley R."/>
            <person name="Labutti K."/>
            <person name="Andreopoulos B."/>
            <person name="Lipzen A."/>
            <person name="Chen C."/>
            <person name="Yanf M."/>
            <person name="Daum C."/>
            <person name="Ng V."/>
            <person name="Clum A."/>
            <person name="Steindorff A."/>
            <person name="Ohm R."/>
            <person name="Martin F."/>
            <person name="Silar P."/>
            <person name="Natvig D."/>
            <person name="Lalanne C."/>
            <person name="Gautier V."/>
            <person name="Ament-Velasquez S.L."/>
            <person name="Kruys A."/>
            <person name="Hutchinson M.I."/>
            <person name="Powell A.J."/>
            <person name="Barry K."/>
            <person name="Miller A.N."/>
            <person name="Grigoriev I.V."/>
            <person name="Debuchy R."/>
            <person name="Gladieux P."/>
            <person name="Thoren M.H."/>
            <person name="Johannesson H."/>
        </authorList>
    </citation>
    <scope>NUCLEOTIDE SEQUENCE</scope>
    <source>
        <strain evidence="17">SMH2532-1</strain>
    </source>
</reference>
<evidence type="ECO:0000313" key="18">
    <source>
        <dbReference type="Proteomes" id="UP001174936"/>
    </source>
</evidence>
<evidence type="ECO:0000256" key="12">
    <source>
        <dbReference type="SAM" id="Coils"/>
    </source>
</evidence>
<evidence type="ECO:0000259" key="16">
    <source>
        <dbReference type="SMART" id="SM01287"/>
    </source>
</evidence>
<dbReference type="AlphaFoldDB" id="A0AA39XR95"/>
<sequence length="1031" mass="117427">MADIKIDSKLFQERISHFINAWKADKRSGDALFGGASSVVILMGKVDQNPEFHKNNAMHFWLLGYEFPTTLMLLTLDTVYILTTQKKAKYLDQIKGGRIPVEVLVRGKDNEANAALFVKITDAIKAAGKKVGVIAKDNSKGPFIDEWKKSFADNCKDAEEVDIAQALSAAAFSVKDETELRAMRTSSKACVALLTPYFLDEMSNILDQDKKIKHSALADKVYAKLEEEKFWKTVELPNRQKLPADFDPDQLDWILGPVVQSGGKFDLKWQADSDNDVLHPGVIIAAMGLRYKSYCSQVARTFMVDPNKSQESNYKFLLAVHNLVMKEIRDGAVIKDVYNKALSFVRSKKPDLEKHFLKNVGFGIGLETKDPTLILNGKNSRTLRDGMTLCVTTGFSDIQNPNPQDKNSKIYSLVLTDTVRVTGSEPVIFTSEAPMDVDATSFFFKDEEEAQPTPKTEKKRDSRVGAVATKNITSTRLRSERTTTVDEDQDKKRREHQKLLAAKKQKEGLAKYAESTAGDNGVEVKKFKRFESYKRDNQFPPKVKDMGIVIDQKNATIILPVMGRPVPFHINTIKNASKSDEGEWSFLRINFLSPGQGVGRKDDQPFEDASAHFVRSLTFRSTDGDRYAEIANQISNLKRDAVKKEQEKKDMEDVIEQDKLVEIRNRRPAVLDNVFIRPAMEGKRVPGKVEIHQNGIRYQSPLSTQQRVDILFSNVRHLFFQPCQHELIVIIHIHLKDPIIVGNKKKTKDVQFYREATDIQFDETGNRKRKYRYGDEDEFEAEQEERRRRAELDRLFKGFAEKIAEAGRTEGIEVDMPIRDLGFNGVPFRSNVYIQPTTECLIQVTEPPFMVLTLDDIEVAHLERVQFGLKNFDLVFVFKDFTRAPYHINTIPVESLDDVKEFLNTSDIAYSEGPLNLNWSVIMKTVTADTHQFFVDGGWGFLQNDSDDEDGQDEEDEESAFEIDESEMEEASESSEEESDFSNASEDASDEDASEDEEGEDWDELERKAKKRDRESGLEEEDTRKKKQRKR</sequence>
<dbReference type="InterPro" id="IPR036005">
    <property type="entry name" value="Creatinase/aminopeptidase-like"/>
</dbReference>
<dbReference type="FunFam" id="2.30.29.30:FF:000017">
    <property type="entry name" value="FACT complex subunit SPT16"/>
    <property type="match status" value="1"/>
</dbReference>
<dbReference type="FunFam" id="3.90.230.10:FF:000005">
    <property type="entry name" value="FACT complex subunit spt16"/>
    <property type="match status" value="1"/>
</dbReference>
<feature type="compositionally biased region" description="Basic and acidic residues" evidence="13">
    <location>
        <begin position="477"/>
        <end position="492"/>
    </location>
</feature>
<evidence type="ECO:0000256" key="11">
    <source>
        <dbReference type="RuleBase" id="RU367052"/>
    </source>
</evidence>
<evidence type="ECO:0000259" key="15">
    <source>
        <dbReference type="SMART" id="SM01286"/>
    </source>
</evidence>
<dbReference type="CDD" id="cd01091">
    <property type="entry name" value="CDC68-like"/>
    <property type="match status" value="1"/>
</dbReference>
<feature type="domain" description="FACT complex subunit SPT16 N-terminal lobe" evidence="14">
    <location>
        <begin position="6"/>
        <end position="167"/>
    </location>
</feature>
<dbReference type="Pfam" id="PF08512">
    <property type="entry name" value="Rttp106-like_middle"/>
    <property type="match status" value="1"/>
</dbReference>
<keyword evidence="9 11" id="KW-0539">Nucleus</keyword>
<dbReference type="InterPro" id="IPR013719">
    <property type="entry name" value="RTT106/SPT16-like_middle_dom"/>
</dbReference>
<dbReference type="InterPro" id="IPR000994">
    <property type="entry name" value="Pept_M24"/>
</dbReference>
<dbReference type="Proteomes" id="UP001174936">
    <property type="component" value="Unassembled WGS sequence"/>
</dbReference>
<dbReference type="Pfam" id="PF21091">
    <property type="entry name" value="SPT16_C"/>
    <property type="match status" value="1"/>
</dbReference>
<dbReference type="InterPro" id="IPR029149">
    <property type="entry name" value="Creatin/AminoP/Spt16_N"/>
</dbReference>
<dbReference type="PANTHER" id="PTHR13980">
    <property type="entry name" value="CDC68 RELATED"/>
    <property type="match status" value="1"/>
</dbReference>
<dbReference type="GO" id="GO:0006368">
    <property type="term" value="P:transcription elongation by RNA polymerase II"/>
    <property type="evidence" value="ECO:0007669"/>
    <property type="project" value="TreeGrafter"/>
</dbReference>
<evidence type="ECO:0000313" key="17">
    <source>
        <dbReference type="EMBL" id="KAK0638747.1"/>
    </source>
</evidence>
<dbReference type="SMART" id="SM01286">
    <property type="entry name" value="SPT16"/>
    <property type="match status" value="1"/>
</dbReference>
<dbReference type="InterPro" id="IPR033825">
    <property type="entry name" value="Spt16_M24"/>
</dbReference>
<feature type="region of interest" description="Disordered" evidence="13">
    <location>
        <begin position="942"/>
        <end position="1031"/>
    </location>
</feature>
<dbReference type="Gene3D" id="2.30.29.150">
    <property type="match status" value="1"/>
</dbReference>
<feature type="coiled-coil region" evidence="12">
    <location>
        <begin position="627"/>
        <end position="654"/>
    </location>
</feature>
<dbReference type="FunFam" id="2.30.29.150:FF:000002">
    <property type="entry name" value="FACT complex subunit SPT16"/>
    <property type="match status" value="1"/>
</dbReference>
<evidence type="ECO:0000256" key="9">
    <source>
        <dbReference type="ARBA" id="ARBA00023242"/>
    </source>
</evidence>
<dbReference type="Pfam" id="PF00557">
    <property type="entry name" value="Peptidase_M24"/>
    <property type="match status" value="1"/>
</dbReference>
<dbReference type="GO" id="GO:0034728">
    <property type="term" value="P:nucleosome organization"/>
    <property type="evidence" value="ECO:0007669"/>
    <property type="project" value="UniProtKB-ARBA"/>
</dbReference>
<comment type="subunit">
    <text evidence="11">Component of the FACT complex.</text>
</comment>
<dbReference type="SMART" id="SM01287">
    <property type="entry name" value="Rtt106"/>
    <property type="match status" value="1"/>
</dbReference>
<dbReference type="Gene3D" id="3.40.350.10">
    <property type="entry name" value="Creatinase/prolidase N-terminal domain"/>
    <property type="match status" value="1"/>
</dbReference>
<comment type="similarity">
    <text evidence="1 11">Belongs to the peptidase M24 family. SPT16 subfamily.</text>
</comment>
<keyword evidence="3 11" id="KW-0235">DNA replication</keyword>
<feature type="region of interest" description="Disordered" evidence="13">
    <location>
        <begin position="445"/>
        <end position="494"/>
    </location>
</feature>
<dbReference type="InterPro" id="IPR040258">
    <property type="entry name" value="Spt16"/>
</dbReference>
<dbReference type="InterPro" id="IPR011993">
    <property type="entry name" value="PH-like_dom_sf"/>
</dbReference>
<dbReference type="GO" id="GO:0035101">
    <property type="term" value="C:FACT complex"/>
    <property type="evidence" value="ECO:0007669"/>
    <property type="project" value="UniProtKB-UniRule"/>
</dbReference>
<evidence type="ECO:0000256" key="3">
    <source>
        <dbReference type="ARBA" id="ARBA00022705"/>
    </source>
</evidence>
<feature type="domain" description="Histone chaperone RTT106/FACT complex subunit SPT16-like middle" evidence="16">
    <location>
        <begin position="823"/>
        <end position="913"/>
    </location>
</feature>
<evidence type="ECO:0000256" key="1">
    <source>
        <dbReference type="ARBA" id="ARBA00010779"/>
    </source>
</evidence>
<dbReference type="GO" id="GO:0006260">
    <property type="term" value="P:DNA replication"/>
    <property type="evidence" value="ECO:0007669"/>
    <property type="project" value="UniProtKB-KW"/>
</dbReference>
<evidence type="ECO:0000256" key="8">
    <source>
        <dbReference type="ARBA" id="ARBA00023204"/>
    </source>
</evidence>
<protein>
    <recommendedName>
        <fullName evidence="11">FACT complex subunit</fullName>
    </recommendedName>
</protein>
<dbReference type="SUPFAM" id="SSF55920">
    <property type="entry name" value="Creatinase/aminopeptidase"/>
    <property type="match status" value="1"/>
</dbReference>
<dbReference type="EMBL" id="JAULSV010000007">
    <property type="protein sequence ID" value="KAK0638747.1"/>
    <property type="molecule type" value="Genomic_DNA"/>
</dbReference>
<dbReference type="PANTHER" id="PTHR13980:SF15">
    <property type="entry name" value="FACT COMPLEX SUBUNIT SPT16"/>
    <property type="match status" value="1"/>
</dbReference>
<gene>
    <name evidence="17" type="ORF">B0T16DRAFT_337654</name>
</gene>
<keyword evidence="4 11" id="KW-0227">DNA damage</keyword>
<dbReference type="GO" id="GO:0010468">
    <property type="term" value="P:regulation of gene expression"/>
    <property type="evidence" value="ECO:0007669"/>
    <property type="project" value="UniProtKB-ARBA"/>
</dbReference>
<keyword evidence="2 11" id="KW-0158">Chromosome</keyword>
<dbReference type="Pfam" id="PF24824">
    <property type="entry name" value="PH_SPT16"/>
    <property type="match status" value="1"/>
</dbReference>
<organism evidence="17 18">
    <name type="scientific">Cercophora newfieldiana</name>
    <dbReference type="NCBI Taxonomy" id="92897"/>
    <lineage>
        <taxon>Eukaryota</taxon>
        <taxon>Fungi</taxon>
        <taxon>Dikarya</taxon>
        <taxon>Ascomycota</taxon>
        <taxon>Pezizomycotina</taxon>
        <taxon>Sordariomycetes</taxon>
        <taxon>Sordariomycetidae</taxon>
        <taxon>Sordariales</taxon>
        <taxon>Lasiosphaeriaceae</taxon>
        <taxon>Cercophora</taxon>
    </lineage>
</organism>
<comment type="subcellular location">
    <subcellularLocation>
        <location evidence="11">Nucleus</location>
    </subcellularLocation>
    <subcellularLocation>
        <location evidence="11">Chromosome</location>
    </subcellularLocation>
</comment>
<comment type="function">
    <text evidence="10 11">Component of the FACT complex, a general chromatin factor that acts to reorganize nucleosomes. The FACT complex is involved in multiple processes that require DNA as a template such as mRNA elongation, DNA replication and DNA repair. During transcription elongation the FACT complex acts as a histone chaperone that both destabilizes and restores nucleosomal structure. It facilitates the passage of RNA polymerase II and transcription by promoting the dissociation of one histone H2A-H2B dimer from the nucleosome, then subsequently promotes the reestablishment of the nucleosome following the passage of RNA polymerase II.</text>
</comment>
<dbReference type="FunFam" id="3.40.350.10:FF:000006">
    <property type="entry name" value="FACT complex subunit SPT16"/>
    <property type="match status" value="1"/>
</dbReference>
<keyword evidence="7 11" id="KW-0804">Transcription</keyword>
<dbReference type="InterPro" id="IPR048969">
    <property type="entry name" value="FACT_SPT16_C"/>
</dbReference>
<accession>A0AA39XR95</accession>
<keyword evidence="8 11" id="KW-0234">DNA repair</keyword>
<keyword evidence="5 11" id="KW-0805">Transcription regulation</keyword>
<dbReference type="Pfam" id="PF14826">
    <property type="entry name" value="FACT-Spt16_Nlob"/>
    <property type="match status" value="1"/>
</dbReference>
<evidence type="ECO:0000256" key="2">
    <source>
        <dbReference type="ARBA" id="ARBA00022454"/>
    </source>
</evidence>
<dbReference type="Pfam" id="PF08644">
    <property type="entry name" value="SPT16"/>
    <property type="match status" value="1"/>
</dbReference>
<dbReference type="InterPro" id="IPR029148">
    <property type="entry name" value="FACT-SPT16_Nlobe"/>
</dbReference>
<evidence type="ECO:0000256" key="4">
    <source>
        <dbReference type="ARBA" id="ARBA00022763"/>
    </source>
</evidence>
<dbReference type="SMART" id="SM01285">
    <property type="entry name" value="FACT-Spt16_Nlob"/>
    <property type="match status" value="1"/>
</dbReference>
<dbReference type="Gene3D" id="2.30.29.30">
    <property type="entry name" value="Pleckstrin-homology domain (PH domain)/Phosphotyrosine-binding domain (PTB)"/>
    <property type="match status" value="1"/>
</dbReference>
<proteinExistence type="inferred from homology"/>
<feature type="compositionally biased region" description="Acidic residues" evidence="13">
    <location>
        <begin position="987"/>
        <end position="1004"/>
    </location>
</feature>
<evidence type="ECO:0000256" key="7">
    <source>
        <dbReference type="ARBA" id="ARBA00023163"/>
    </source>
</evidence>
<dbReference type="GO" id="GO:0031491">
    <property type="term" value="F:nucleosome binding"/>
    <property type="evidence" value="ECO:0007669"/>
    <property type="project" value="TreeGrafter"/>
</dbReference>
<dbReference type="GO" id="GO:0006281">
    <property type="term" value="P:DNA repair"/>
    <property type="evidence" value="ECO:0007669"/>
    <property type="project" value="UniProtKB-UniRule"/>
</dbReference>
<keyword evidence="6 12" id="KW-0175">Coiled coil</keyword>
<evidence type="ECO:0000256" key="5">
    <source>
        <dbReference type="ARBA" id="ARBA00023015"/>
    </source>
</evidence>
<dbReference type="InterPro" id="IPR056595">
    <property type="entry name" value="Fact-SPT16_PH"/>
</dbReference>